<organism evidence="1 2">
    <name type="scientific">Citrobacter phage IME-CF2</name>
    <dbReference type="NCBI Taxonomy" id="1673887"/>
    <lineage>
        <taxon>Viruses</taxon>
        <taxon>Duplodnaviria</taxon>
        <taxon>Heunggongvirae</taxon>
        <taxon>Uroviricota</taxon>
        <taxon>Caudoviricetes</taxon>
        <taxon>Pantevenvirales</taxon>
        <taxon>Straboviridae</taxon>
        <taxon>Pseudotevenvirus</taxon>
        <taxon>Pseudotevenvirus imecf2</taxon>
    </lineage>
</organism>
<reference evidence="2" key="1">
    <citation type="submission" date="2015-05" db="EMBL/GenBank/DDBJ databases">
        <authorList>
            <person name="Liu X."/>
            <person name="Tong Y."/>
            <person name="Huang Y."/>
            <person name="An X."/>
            <person name="Mi Z."/>
            <person name="Zhang Z."/>
        </authorList>
    </citation>
    <scope>NUCLEOTIDE SEQUENCE [LARGE SCALE GENOMIC DNA]</scope>
</reference>
<name>A0A0K0QSJ5_9CAUD</name>
<accession>A0A0K0QSJ5</accession>
<proteinExistence type="predicted"/>
<dbReference type="RefSeq" id="YP_009218742.1">
    <property type="nucleotide sequence ID" value="NC_029013.1"/>
</dbReference>
<dbReference type="EMBL" id="KR869820">
    <property type="protein sequence ID" value="AKR16050.1"/>
    <property type="molecule type" value="Genomic_DNA"/>
</dbReference>
<evidence type="ECO:0000313" key="2">
    <source>
        <dbReference type="Proteomes" id="UP000204614"/>
    </source>
</evidence>
<sequence length="475" mass="55248">MIFKTIECVPSSGKTKAILNHINQTGEKAIIASISMMLSKQSYDYYINEVKGKRAVIVDTDHRTKRTNNDALKEVIKDFDVIFITHAALKNIDDFDLYKDYSLYIDEVPDLVSFESLRFNSNIKHIREICLPFSCNADDIVDLKLDEEKRELVTRLAYDGLRKRDDIAVKMFPLYRALLGEIPVKMQCSDSGYVCYFVEDHDVSQWKFKNVTIASSNIRDTITGKILNKFHDVEFEESPLQKLVDFKQYKNTGRIHIHVLAEGDYSRYTGDLSQSGTTVYTQIKKRVEVLLGGEQFIYCTNTYRSKFSDGQEIPYNSHGLNFYSSYTNVVALFSYNPLPWLRQMLRAVAVSSGLEEEELVDAYVVSKYYEPAFQLCARSDIRHNNSKRKINLFVPDMRLAKYMKEKYFPDAVIETSEAVQTKRQRKSFQSLFQMTAQEINAFNWYKKKHKLDFANPLHHAIVKDWLNNYREKKAT</sequence>
<protein>
    <submittedName>
        <fullName evidence="1">Uncharacterized protein</fullName>
    </submittedName>
</protein>
<keyword evidence="2" id="KW-1185">Reference proteome</keyword>
<dbReference type="KEGG" id="vg:26644959"/>
<dbReference type="GeneID" id="26644959"/>
<evidence type="ECO:0000313" key="1">
    <source>
        <dbReference type="EMBL" id="AKR16050.1"/>
    </source>
</evidence>
<dbReference type="Proteomes" id="UP000204614">
    <property type="component" value="Segment"/>
</dbReference>